<dbReference type="Proteomes" id="UP001344906">
    <property type="component" value="Unassembled WGS sequence"/>
</dbReference>
<feature type="domain" description="DinB-like" evidence="1">
    <location>
        <begin position="19"/>
        <end position="150"/>
    </location>
</feature>
<dbReference type="RefSeq" id="WP_338257874.1">
    <property type="nucleotide sequence ID" value="NZ_BSRI01000002.1"/>
</dbReference>
<keyword evidence="3" id="KW-1185">Reference proteome</keyword>
<dbReference type="Pfam" id="PF12867">
    <property type="entry name" value="DinB_2"/>
    <property type="match status" value="1"/>
</dbReference>
<dbReference type="InterPro" id="IPR034660">
    <property type="entry name" value="DinB/YfiT-like"/>
</dbReference>
<dbReference type="EMBL" id="BSRI01000002">
    <property type="protein sequence ID" value="GLV60730.1"/>
    <property type="molecule type" value="Genomic_DNA"/>
</dbReference>
<sequence>MQEQTRTLAPFYEGWDNYQRLLAQVLTPLTLEQLDLKAAPHLRSIGVIARHIIGARARWLYYVLREEREDLLELGKWDDKDQPARSGEELAQGLRDTWQVLHDGLRRWTIADMEDILRDSDEEAGLEETFTRQWVIWHLIEHDLHHGGEISFALGMHGLPAIDL</sequence>
<proteinExistence type="predicted"/>
<organism evidence="2 3">
    <name type="scientific">Dictyobacter halimunensis</name>
    <dbReference type="NCBI Taxonomy" id="3026934"/>
    <lineage>
        <taxon>Bacteria</taxon>
        <taxon>Bacillati</taxon>
        <taxon>Chloroflexota</taxon>
        <taxon>Ktedonobacteria</taxon>
        <taxon>Ktedonobacterales</taxon>
        <taxon>Dictyobacteraceae</taxon>
        <taxon>Dictyobacter</taxon>
    </lineage>
</organism>
<evidence type="ECO:0000313" key="2">
    <source>
        <dbReference type="EMBL" id="GLV60730.1"/>
    </source>
</evidence>
<evidence type="ECO:0000259" key="1">
    <source>
        <dbReference type="Pfam" id="PF12867"/>
    </source>
</evidence>
<name>A0ABQ6G3X5_9CHLR</name>
<dbReference type="SUPFAM" id="SSF109854">
    <property type="entry name" value="DinB/YfiT-like putative metalloenzymes"/>
    <property type="match status" value="1"/>
</dbReference>
<protein>
    <recommendedName>
        <fullName evidence="1">DinB-like domain-containing protein</fullName>
    </recommendedName>
</protein>
<dbReference type="Gene3D" id="1.20.120.450">
    <property type="entry name" value="dinb family like domain"/>
    <property type="match status" value="1"/>
</dbReference>
<dbReference type="InterPro" id="IPR024775">
    <property type="entry name" value="DinB-like"/>
</dbReference>
<comment type="caution">
    <text evidence="2">The sequence shown here is derived from an EMBL/GenBank/DDBJ whole genome shotgun (WGS) entry which is preliminary data.</text>
</comment>
<accession>A0ABQ6G3X5</accession>
<reference evidence="2 3" key="1">
    <citation type="submission" date="2023-02" db="EMBL/GenBank/DDBJ databases">
        <title>Dictyobacter halimunensis sp. nov., a new member of the class Ktedonobacteria from forest soil in a geothermal area.</title>
        <authorList>
            <person name="Rachmania M.K."/>
            <person name="Ningsih F."/>
            <person name="Sakai Y."/>
            <person name="Yabe S."/>
            <person name="Yokota A."/>
            <person name="Sjamsuridzal W."/>
        </authorList>
    </citation>
    <scope>NUCLEOTIDE SEQUENCE [LARGE SCALE GENOMIC DNA]</scope>
    <source>
        <strain evidence="2 3">S3.2.2.5</strain>
    </source>
</reference>
<gene>
    <name evidence="2" type="ORF">KDH_75490</name>
</gene>
<evidence type="ECO:0000313" key="3">
    <source>
        <dbReference type="Proteomes" id="UP001344906"/>
    </source>
</evidence>